<dbReference type="InterPro" id="IPR001611">
    <property type="entry name" value="Leu-rich_rpt"/>
</dbReference>
<dbReference type="AlphaFoldDB" id="A0A2J8A4H9"/>
<comment type="subcellular location">
    <subcellularLocation>
        <location evidence="1">Cytoplasm</location>
        <location evidence="1">Cytoskeleton</location>
        <location evidence="1">Cilium axoneme</location>
    </subcellularLocation>
</comment>
<evidence type="ECO:0000256" key="1">
    <source>
        <dbReference type="ARBA" id="ARBA00004430"/>
    </source>
</evidence>
<dbReference type="Proteomes" id="UP000236333">
    <property type="component" value="Unassembled WGS sequence"/>
</dbReference>
<protein>
    <submittedName>
        <fullName evidence="3">Uncharacterized protein</fullName>
    </submittedName>
</protein>
<name>A0A2J8A4H9_9CHLO</name>
<sequence length="474" mass="50142">MQRLYFRFAPPVDPSALGTDINDAEQLVDVLKANSSITSLDLSSNHITDEGAQALASMLTSSGAAELIELDLRDNPLSPAAVQALEAVVKVRKQLALKVGALQQPADLERTSSGSTTWGKGSGEGGGSKELTKGPMFRKYFQTGDEEDESSAGQGEADGPLGDGGMAPEELWSEVKLLVAAGTPSIPLLSNLLQQLIAHLNRELGTLPVPPYDAAVDGSRPHIKGCIMNLEALGSVLDVVPRQVVMQYGSEPQPAVGSHRVWATEVVSTLLAHNLTAVDHLVARSKLVPRVFAISLLHPMCSALHARALRVLRSSCVSKVSALYAPLFTAGLGIGATVAGGEELSGSLQQQLADRAALALGVPSGRRDPVMGFVLEACKVMRACCDEVNRDSIFNSNVRRLLQMDPKWSEFVSEGGLLAQLCKEQEGDLGGPRAARPQMEDSQEMAEMGGGLISSQEILALLHGMSAMGMQPGQ</sequence>
<dbReference type="OrthoDB" id="120976at2759"/>
<proteinExistence type="predicted"/>
<reference evidence="3 4" key="1">
    <citation type="journal article" date="2017" name="Mol. Biol. Evol.">
        <title>The 4-celled Tetrabaena socialis nuclear genome reveals the essential components for genetic control of cell number at the origin of multicellularity in the volvocine lineage.</title>
        <authorList>
            <person name="Featherston J."/>
            <person name="Arakaki Y."/>
            <person name="Hanschen E.R."/>
            <person name="Ferris P.J."/>
            <person name="Michod R.E."/>
            <person name="Olson B.J.S.C."/>
            <person name="Nozaki H."/>
            <person name="Durand P.M."/>
        </authorList>
    </citation>
    <scope>NUCLEOTIDE SEQUENCE [LARGE SCALE GENOMIC DNA]</scope>
    <source>
        <strain evidence="3 4">NIES-571</strain>
    </source>
</reference>
<evidence type="ECO:0000256" key="2">
    <source>
        <dbReference type="SAM" id="MobiDB-lite"/>
    </source>
</evidence>
<feature type="region of interest" description="Disordered" evidence="2">
    <location>
        <begin position="106"/>
        <end position="166"/>
    </location>
</feature>
<dbReference type="InterPro" id="IPR032675">
    <property type="entry name" value="LRR_dom_sf"/>
</dbReference>
<evidence type="ECO:0000313" key="3">
    <source>
        <dbReference type="EMBL" id="PNH07442.1"/>
    </source>
</evidence>
<dbReference type="GO" id="GO:0005930">
    <property type="term" value="C:axoneme"/>
    <property type="evidence" value="ECO:0007669"/>
    <property type="project" value="UniProtKB-SubCell"/>
</dbReference>
<comment type="caution">
    <text evidence="3">The sequence shown here is derived from an EMBL/GenBank/DDBJ whole genome shotgun (WGS) entry which is preliminary data.</text>
</comment>
<dbReference type="EMBL" id="PGGS01000180">
    <property type="protein sequence ID" value="PNH07442.1"/>
    <property type="molecule type" value="Genomic_DNA"/>
</dbReference>
<accession>A0A2J8A4H9</accession>
<organism evidence="3 4">
    <name type="scientific">Tetrabaena socialis</name>
    <dbReference type="NCBI Taxonomy" id="47790"/>
    <lineage>
        <taxon>Eukaryota</taxon>
        <taxon>Viridiplantae</taxon>
        <taxon>Chlorophyta</taxon>
        <taxon>core chlorophytes</taxon>
        <taxon>Chlorophyceae</taxon>
        <taxon>CS clade</taxon>
        <taxon>Chlamydomonadales</taxon>
        <taxon>Tetrabaenaceae</taxon>
        <taxon>Tetrabaena</taxon>
    </lineage>
</organism>
<dbReference type="SMART" id="SM00368">
    <property type="entry name" value="LRR_RI"/>
    <property type="match status" value="2"/>
</dbReference>
<evidence type="ECO:0000313" key="4">
    <source>
        <dbReference type="Proteomes" id="UP000236333"/>
    </source>
</evidence>
<dbReference type="SUPFAM" id="SSF52047">
    <property type="entry name" value="RNI-like"/>
    <property type="match status" value="1"/>
</dbReference>
<keyword evidence="4" id="KW-1185">Reference proteome</keyword>
<dbReference type="Pfam" id="PF13516">
    <property type="entry name" value="LRR_6"/>
    <property type="match status" value="1"/>
</dbReference>
<gene>
    <name evidence="3" type="ORF">TSOC_006115</name>
</gene>
<dbReference type="Gene3D" id="3.80.10.10">
    <property type="entry name" value="Ribonuclease Inhibitor"/>
    <property type="match status" value="1"/>
</dbReference>